<evidence type="ECO:0000256" key="1">
    <source>
        <dbReference type="SAM" id="SignalP"/>
    </source>
</evidence>
<feature type="domain" description="Tyrosine specific protein phosphatases" evidence="2">
    <location>
        <begin position="194"/>
        <end position="260"/>
    </location>
</feature>
<evidence type="ECO:0000313" key="4">
    <source>
        <dbReference type="Proteomes" id="UP000095546"/>
    </source>
</evidence>
<reference evidence="3 4" key="1">
    <citation type="submission" date="2015-09" db="EMBL/GenBank/DDBJ databases">
        <authorList>
            <consortium name="Pathogen Informatics"/>
        </authorList>
    </citation>
    <scope>NUCLEOTIDE SEQUENCE [LARGE SCALE GENOMIC DNA]</scope>
    <source>
        <strain evidence="3 4">2789STDY5608828</strain>
    </source>
</reference>
<dbReference type="Proteomes" id="UP000095546">
    <property type="component" value="Unassembled WGS sequence"/>
</dbReference>
<sequence length="292" mass="32615">MLYHILHKKINFSLLLAVCLILINAPAIAAAAVPEEPAWRLDAAIGSDEPIHFRRDADLKIAGGGQPTKEVLAHLPALLGVPPDMPIWDIDLRQESHGFLNHAAVSWHGPQNAANRGLAATEVEQDETARLQGALGHVVQALPMGRYDEEHIKDLFDEPVQSWSTERELARRAGLGYKRFAATDMEWPEPAVIDDFVDFYRSLPKNHGWLFFHCQAGQGRTTTFIVLYELLEHPSVTADEAIAHQRSLGGADLSSGLRYHGLQLFAHYVKENCASNFQQTWSQWLAARQNSY</sequence>
<evidence type="ECO:0000313" key="3">
    <source>
        <dbReference type="EMBL" id="CUN40451.1"/>
    </source>
</evidence>
<feature type="signal peptide" evidence="1">
    <location>
        <begin position="1"/>
        <end position="29"/>
    </location>
</feature>
<dbReference type="AlphaFoldDB" id="A0A173WLU1"/>
<proteinExistence type="predicted"/>
<protein>
    <submittedName>
        <fullName evidence="3">Effector protein hopD2</fullName>
        <ecNumber evidence="3">3.1.3.48</ecNumber>
    </submittedName>
</protein>
<dbReference type="SUPFAM" id="SSF52799">
    <property type="entry name" value="(Phosphotyrosine protein) phosphatases II"/>
    <property type="match status" value="1"/>
</dbReference>
<dbReference type="OrthoDB" id="21920at2"/>
<organism evidence="3 4">
    <name type="scientific">Mitsuokella jalaludinii</name>
    <dbReference type="NCBI Taxonomy" id="187979"/>
    <lineage>
        <taxon>Bacteria</taxon>
        <taxon>Bacillati</taxon>
        <taxon>Bacillota</taxon>
        <taxon>Negativicutes</taxon>
        <taxon>Selenomonadales</taxon>
        <taxon>Selenomonadaceae</taxon>
        <taxon>Mitsuokella</taxon>
    </lineage>
</organism>
<dbReference type="Pfam" id="PF14566">
    <property type="entry name" value="PTPlike_phytase"/>
    <property type="match status" value="1"/>
</dbReference>
<dbReference type="SMART" id="SM01301">
    <property type="entry name" value="PTPlike_phytase"/>
    <property type="match status" value="1"/>
</dbReference>
<dbReference type="EMBL" id="CYYU01000001">
    <property type="protein sequence ID" value="CUN40451.1"/>
    <property type="molecule type" value="Genomic_DNA"/>
</dbReference>
<name>A0A173WLU1_9FIRM</name>
<dbReference type="eggNOG" id="COG5599">
    <property type="taxonomic scope" value="Bacteria"/>
</dbReference>
<evidence type="ECO:0000259" key="2">
    <source>
        <dbReference type="PROSITE" id="PS50056"/>
    </source>
</evidence>
<feature type="chain" id="PRO_5038617019" evidence="1">
    <location>
        <begin position="30"/>
        <end position="292"/>
    </location>
</feature>
<accession>A0A173WLU1</accession>
<dbReference type="PROSITE" id="PS50056">
    <property type="entry name" value="TYR_PHOSPHATASE_2"/>
    <property type="match status" value="1"/>
</dbReference>
<keyword evidence="3" id="KW-0378">Hydrolase</keyword>
<keyword evidence="4" id="KW-1185">Reference proteome</keyword>
<dbReference type="EC" id="3.1.3.48" evidence="3"/>
<dbReference type="InterPro" id="IPR000387">
    <property type="entry name" value="Tyr_Pase_dom"/>
</dbReference>
<dbReference type="STRING" id="187979.ERS852385_00324"/>
<dbReference type="PROSITE" id="PS00383">
    <property type="entry name" value="TYR_PHOSPHATASE_1"/>
    <property type="match status" value="1"/>
</dbReference>
<dbReference type="InterPro" id="IPR016130">
    <property type="entry name" value="Tyr_Pase_AS"/>
</dbReference>
<dbReference type="InterPro" id="IPR029021">
    <property type="entry name" value="Prot-tyrosine_phosphatase-like"/>
</dbReference>
<dbReference type="Gene3D" id="3.90.190.10">
    <property type="entry name" value="Protein tyrosine phosphatase superfamily"/>
    <property type="match status" value="1"/>
</dbReference>
<dbReference type="GO" id="GO:0004725">
    <property type="term" value="F:protein tyrosine phosphatase activity"/>
    <property type="evidence" value="ECO:0007669"/>
    <property type="project" value="UniProtKB-EC"/>
</dbReference>
<gene>
    <name evidence="3" type="primary">hopD2_1</name>
    <name evidence="3" type="ORF">ERS852385_00324</name>
</gene>
<keyword evidence="1" id="KW-0732">Signal</keyword>
<dbReference type="RefSeq" id="WP_055160084.1">
    <property type="nucleotide sequence ID" value="NZ_CABIWZ010000001.1"/>
</dbReference>